<dbReference type="EMBL" id="VNFH01000010">
    <property type="protein sequence ID" value="TVU68445.1"/>
    <property type="molecule type" value="Genomic_DNA"/>
</dbReference>
<evidence type="ECO:0000256" key="7">
    <source>
        <dbReference type="ARBA" id="ARBA00022909"/>
    </source>
</evidence>
<evidence type="ECO:0000256" key="4">
    <source>
        <dbReference type="ARBA" id="ARBA00022741"/>
    </source>
</evidence>
<dbReference type="PANTHER" id="PTHR43071">
    <property type="entry name" value="2-AMINO-4-HYDROXY-6-HYDROXYMETHYLDIHYDROPTERIDINE PYROPHOSPHOKINASE"/>
    <property type="match status" value="1"/>
</dbReference>
<evidence type="ECO:0000256" key="5">
    <source>
        <dbReference type="ARBA" id="ARBA00022777"/>
    </source>
</evidence>
<dbReference type="GO" id="GO:0046656">
    <property type="term" value="P:folic acid biosynthetic process"/>
    <property type="evidence" value="ECO:0007669"/>
    <property type="project" value="UniProtKB-KW"/>
</dbReference>
<keyword evidence="10" id="KW-1185">Reference proteome</keyword>
<organism evidence="9 10">
    <name type="scientific">Cobetia crustatorum</name>
    <dbReference type="NCBI Taxonomy" id="553385"/>
    <lineage>
        <taxon>Bacteria</taxon>
        <taxon>Pseudomonadati</taxon>
        <taxon>Pseudomonadota</taxon>
        <taxon>Gammaproteobacteria</taxon>
        <taxon>Oceanospirillales</taxon>
        <taxon>Halomonadaceae</taxon>
        <taxon>Cobetia</taxon>
    </lineage>
</organism>
<proteinExistence type="predicted"/>
<sequence length="179" mass="19976">MSLVLMSIGSNIERDHHVSLCLDALEETFGTLTLSSVYESEPVGFIDGRNFYNLVAGFDCDWEVGELQAWCKQLEFANGRLKGSPKFSPRTLDIDLLTVGSLTGEVDGVMLPRDEVDCNAFVLLPLAEAFGDERHPLSGRDYASLWHDFMAEGHAAQQRLWTVDFSWRCRRISQASATA</sequence>
<reference evidence="9 10" key="1">
    <citation type="submission" date="2019-07" db="EMBL/GenBank/DDBJ databases">
        <title>Diversity of Bacteria from Kongsfjorden, Arctic.</title>
        <authorList>
            <person name="Yu Y."/>
        </authorList>
    </citation>
    <scope>NUCLEOTIDE SEQUENCE [LARGE SCALE GENOMIC DNA]</scope>
    <source>
        <strain evidence="9 10">SM1923</strain>
    </source>
</reference>
<dbReference type="Gene3D" id="3.30.70.560">
    <property type="entry name" value="7,8-Dihydro-6-hydroxymethylpterin-pyrophosphokinase HPPK"/>
    <property type="match status" value="1"/>
</dbReference>
<keyword evidence="5 9" id="KW-0418">Kinase</keyword>
<dbReference type="RefSeq" id="WP_024951435.1">
    <property type="nucleotide sequence ID" value="NZ_CAWOWR010000002.1"/>
</dbReference>
<keyword evidence="3 9" id="KW-0808">Transferase</keyword>
<dbReference type="InterPro" id="IPR000550">
    <property type="entry name" value="Hppk"/>
</dbReference>
<dbReference type="NCBIfam" id="TIGR01498">
    <property type="entry name" value="folK"/>
    <property type="match status" value="1"/>
</dbReference>
<dbReference type="EC" id="2.7.6.3" evidence="2"/>
<dbReference type="PANTHER" id="PTHR43071:SF2">
    <property type="entry name" value="2-AMINO-4-HYDROXY-6-HYDROXYMETHYLDIHYDROPTERIDINE PYROPHOSPHOKINASE"/>
    <property type="match status" value="1"/>
</dbReference>
<comment type="pathway">
    <text evidence="1">Cofactor biosynthesis; tetrahydrofolate biosynthesis; 2-amino-4-hydroxy-6-hydroxymethyl-7,8-dihydropteridine diphosphate from 7,8-dihydroneopterin triphosphate: step 4/4.</text>
</comment>
<dbReference type="UniPathway" id="UPA00077">
    <property type="reaction ID" value="UER00155"/>
</dbReference>
<protein>
    <recommendedName>
        <fullName evidence="2">2-amino-4-hydroxy-6-hydroxymethyldihydropteridine diphosphokinase</fullName>
        <ecNumber evidence="2">2.7.6.3</ecNumber>
    </recommendedName>
</protein>
<keyword evidence="7" id="KW-0289">Folate biosynthesis</keyword>
<dbReference type="GO" id="GO:0005524">
    <property type="term" value="F:ATP binding"/>
    <property type="evidence" value="ECO:0007669"/>
    <property type="project" value="UniProtKB-KW"/>
</dbReference>
<evidence type="ECO:0000256" key="3">
    <source>
        <dbReference type="ARBA" id="ARBA00022679"/>
    </source>
</evidence>
<dbReference type="Proteomes" id="UP000319941">
    <property type="component" value="Unassembled WGS sequence"/>
</dbReference>
<dbReference type="Pfam" id="PF01288">
    <property type="entry name" value="HPPK"/>
    <property type="match status" value="1"/>
</dbReference>
<dbReference type="GO" id="GO:0046654">
    <property type="term" value="P:tetrahydrofolate biosynthetic process"/>
    <property type="evidence" value="ECO:0007669"/>
    <property type="project" value="UniProtKB-UniPathway"/>
</dbReference>
<keyword evidence="4" id="KW-0547">Nucleotide-binding</keyword>
<dbReference type="SUPFAM" id="SSF55083">
    <property type="entry name" value="6-hydroxymethyl-7,8-dihydropterin pyrophosphokinase, HPPK"/>
    <property type="match status" value="1"/>
</dbReference>
<evidence type="ECO:0000313" key="10">
    <source>
        <dbReference type="Proteomes" id="UP000319941"/>
    </source>
</evidence>
<evidence type="ECO:0000256" key="2">
    <source>
        <dbReference type="ARBA" id="ARBA00013253"/>
    </source>
</evidence>
<evidence type="ECO:0000313" key="9">
    <source>
        <dbReference type="EMBL" id="TVU68445.1"/>
    </source>
</evidence>
<dbReference type="GO" id="GO:0003848">
    <property type="term" value="F:2-amino-4-hydroxy-6-hydroxymethyldihydropteridine diphosphokinase activity"/>
    <property type="evidence" value="ECO:0007669"/>
    <property type="project" value="UniProtKB-EC"/>
</dbReference>
<evidence type="ECO:0000256" key="6">
    <source>
        <dbReference type="ARBA" id="ARBA00022840"/>
    </source>
</evidence>
<dbReference type="AlphaFoldDB" id="A0A558HH38"/>
<dbReference type="STRING" id="553385.GCA_000591415_01203"/>
<evidence type="ECO:0000259" key="8">
    <source>
        <dbReference type="Pfam" id="PF01288"/>
    </source>
</evidence>
<dbReference type="OrthoDB" id="9790168at2"/>
<dbReference type="InterPro" id="IPR035907">
    <property type="entry name" value="Hppk_sf"/>
</dbReference>
<keyword evidence="6" id="KW-0067">ATP-binding</keyword>
<dbReference type="CDD" id="cd00483">
    <property type="entry name" value="HPPK"/>
    <property type="match status" value="1"/>
</dbReference>
<dbReference type="GO" id="GO:0016301">
    <property type="term" value="F:kinase activity"/>
    <property type="evidence" value="ECO:0007669"/>
    <property type="project" value="UniProtKB-KW"/>
</dbReference>
<comment type="caution">
    <text evidence="9">The sequence shown here is derived from an EMBL/GenBank/DDBJ whole genome shotgun (WGS) entry which is preliminary data.</text>
</comment>
<gene>
    <name evidence="9" type="primary">folK</name>
    <name evidence="9" type="ORF">FQP86_14755</name>
</gene>
<evidence type="ECO:0000256" key="1">
    <source>
        <dbReference type="ARBA" id="ARBA00005051"/>
    </source>
</evidence>
<name>A0A558HH38_9GAMM</name>
<accession>A0A558HH38</accession>
<feature type="domain" description="7,8-dihydro-6-hydroxymethylpterin-pyrophosphokinase" evidence="8">
    <location>
        <begin position="6"/>
        <end position="128"/>
    </location>
</feature>